<dbReference type="RefSeq" id="WP_059294591.1">
    <property type="nucleotide sequence ID" value="NZ_JADRJB010000002.1"/>
</dbReference>
<gene>
    <name evidence="2" type="ORF">SAMEA2273352_01683</name>
</gene>
<evidence type="ECO:0000313" key="2">
    <source>
        <dbReference type="EMBL" id="CZX09752.1"/>
    </source>
</evidence>
<protein>
    <recommendedName>
        <fullName evidence="1">Phage tail protein C-terminal domain-containing protein</fullName>
    </recommendedName>
</protein>
<dbReference type="InterPro" id="IPR058008">
    <property type="entry name" value="Gp26_C"/>
</dbReference>
<organism evidence="2 3">
    <name type="scientific">Enterobacter hormaechei</name>
    <dbReference type="NCBI Taxonomy" id="158836"/>
    <lineage>
        <taxon>Bacteria</taxon>
        <taxon>Pseudomonadati</taxon>
        <taxon>Pseudomonadota</taxon>
        <taxon>Gammaproteobacteria</taxon>
        <taxon>Enterobacterales</taxon>
        <taxon>Enterobacteriaceae</taxon>
        <taxon>Enterobacter</taxon>
        <taxon>Enterobacter cloacae complex</taxon>
    </lineage>
</organism>
<proteinExistence type="predicted"/>
<name>A0A822WMV4_9ENTR</name>
<dbReference type="AlphaFoldDB" id="A0A822WMV4"/>
<accession>A0A822WMV4</accession>
<sequence length="246" mass="26611">MQVGAFGLGTINGDGPLLDAMDAFTPTCFSSHQNDGQTQLGLTANTGITSIVVNRGSRPTRIHQAYILRRTWFSYYGGSSWSYQEAYTTGNTTKSSDGTLKAASPVARIVASQEACQRADIEEDGFSWCGCGTANSEAEGITLFRLDVGVYVLAGSTGLASEGWQLLPPMDPGGMGELGVVEAEQTDNGELIIRLFKRKFMLSDDGEMIKTKGELIDVPANSWIDVRLDMPADSLFNQRMSQEREA</sequence>
<reference evidence="2 3" key="1">
    <citation type="submission" date="2016-03" db="EMBL/GenBank/DDBJ databases">
        <authorList>
            <consortium name="Pathogen Informatics"/>
        </authorList>
    </citation>
    <scope>NUCLEOTIDE SEQUENCE [LARGE SCALE GENOMIC DNA]</scope>
    <source>
        <strain evidence="3">e1424</strain>
    </source>
</reference>
<comment type="caution">
    <text evidence="2">The sequence shown here is derived from an EMBL/GenBank/DDBJ whole genome shotgun (WGS) entry which is preliminary data.</text>
</comment>
<evidence type="ECO:0000313" key="3">
    <source>
        <dbReference type="Proteomes" id="UP000076205"/>
    </source>
</evidence>
<dbReference type="Pfam" id="PF25670">
    <property type="entry name" value="Phage_tail_C_2"/>
    <property type="match status" value="1"/>
</dbReference>
<dbReference type="Proteomes" id="UP000076205">
    <property type="component" value="Unassembled WGS sequence"/>
</dbReference>
<dbReference type="EMBL" id="FJYW01000003">
    <property type="protein sequence ID" value="CZX09752.1"/>
    <property type="molecule type" value="Genomic_DNA"/>
</dbReference>
<feature type="domain" description="Phage tail protein C-terminal" evidence="1">
    <location>
        <begin position="91"/>
        <end position="232"/>
    </location>
</feature>
<evidence type="ECO:0000259" key="1">
    <source>
        <dbReference type="Pfam" id="PF25670"/>
    </source>
</evidence>